<dbReference type="Proteomes" id="UP000247523">
    <property type="component" value="Unassembled WGS sequence"/>
</dbReference>
<accession>A0A318EJN8</accession>
<dbReference type="AlphaFoldDB" id="A0A318EJN8"/>
<dbReference type="InterPro" id="IPR003583">
    <property type="entry name" value="Hlx-hairpin-Hlx_DNA-bd_motif"/>
</dbReference>
<dbReference type="GO" id="GO:0015627">
    <property type="term" value="C:type II protein secretion system complex"/>
    <property type="evidence" value="ECO:0007669"/>
    <property type="project" value="TreeGrafter"/>
</dbReference>
<dbReference type="Gene3D" id="1.10.150.280">
    <property type="entry name" value="AF1531-like domain"/>
    <property type="match status" value="1"/>
</dbReference>
<dbReference type="GO" id="GO:0006281">
    <property type="term" value="P:DNA repair"/>
    <property type="evidence" value="ECO:0007669"/>
    <property type="project" value="InterPro"/>
</dbReference>
<dbReference type="SUPFAM" id="SSF142984">
    <property type="entry name" value="Nqo1 middle domain-like"/>
    <property type="match status" value="1"/>
</dbReference>
<feature type="domain" description="Helix-hairpin-helix DNA-binding motif class 1" evidence="1">
    <location>
        <begin position="149"/>
        <end position="168"/>
    </location>
</feature>
<dbReference type="Gene3D" id="3.10.560.10">
    <property type="entry name" value="Outer membrane lipoprotein wza domain like"/>
    <property type="match status" value="1"/>
</dbReference>
<dbReference type="InterPro" id="IPR051675">
    <property type="entry name" value="Endo/Exo/Phosphatase_dom_1"/>
</dbReference>
<dbReference type="InterPro" id="IPR010994">
    <property type="entry name" value="RuvA_2-like"/>
</dbReference>
<dbReference type="PROSITE" id="PS51257">
    <property type="entry name" value="PROKAR_LIPOPROTEIN"/>
    <property type="match status" value="1"/>
</dbReference>
<dbReference type="SUPFAM" id="SSF47781">
    <property type="entry name" value="RuvA domain 2-like"/>
    <property type="match status" value="1"/>
</dbReference>
<comment type="caution">
    <text evidence="2">The sequence shown here is derived from an EMBL/GenBank/DDBJ whole genome shotgun (WGS) entry which is preliminary data.</text>
</comment>
<dbReference type="GO" id="GO:0003677">
    <property type="term" value="F:DNA binding"/>
    <property type="evidence" value="ECO:0007669"/>
    <property type="project" value="InterPro"/>
</dbReference>
<organism evidence="2 3">
    <name type="scientific">Lachnotalea glycerini</name>
    <dbReference type="NCBI Taxonomy" id="1763509"/>
    <lineage>
        <taxon>Bacteria</taxon>
        <taxon>Bacillati</taxon>
        <taxon>Bacillota</taxon>
        <taxon>Clostridia</taxon>
        <taxon>Lachnospirales</taxon>
        <taxon>Lachnospiraceae</taxon>
        <taxon>Lachnotalea</taxon>
    </lineage>
</organism>
<evidence type="ECO:0000313" key="3">
    <source>
        <dbReference type="Proteomes" id="UP000247523"/>
    </source>
</evidence>
<dbReference type="RefSeq" id="WP_110291339.1">
    <property type="nucleotide sequence ID" value="NZ_QICS01000008.1"/>
</dbReference>
<dbReference type="NCBIfam" id="TIGR00426">
    <property type="entry name" value="competence protein ComEA helix-hairpin-helix repeat region"/>
    <property type="match status" value="1"/>
</dbReference>
<dbReference type="Pfam" id="PF10531">
    <property type="entry name" value="SLBB"/>
    <property type="match status" value="1"/>
</dbReference>
<dbReference type="PANTHER" id="PTHR21180:SF32">
    <property type="entry name" value="ENDONUCLEASE_EXONUCLEASE_PHOSPHATASE FAMILY DOMAIN-CONTAINING PROTEIN 1"/>
    <property type="match status" value="1"/>
</dbReference>
<protein>
    <submittedName>
        <fullName evidence="2">Competence protein ComEA</fullName>
    </submittedName>
</protein>
<dbReference type="GO" id="GO:0015628">
    <property type="term" value="P:protein secretion by the type II secretion system"/>
    <property type="evidence" value="ECO:0007669"/>
    <property type="project" value="TreeGrafter"/>
</dbReference>
<dbReference type="InterPro" id="IPR019554">
    <property type="entry name" value="Soluble_ligand-bd"/>
</dbReference>
<gene>
    <name evidence="2" type="ORF">C8E03_10812</name>
</gene>
<reference evidence="2 3" key="1">
    <citation type="submission" date="2018-05" db="EMBL/GenBank/DDBJ databases">
        <title>Genomic Encyclopedia of Type Strains, Phase IV (KMG-IV): sequencing the most valuable type-strain genomes for metagenomic binning, comparative biology and taxonomic classification.</title>
        <authorList>
            <person name="Goeker M."/>
        </authorList>
    </citation>
    <scope>NUCLEOTIDE SEQUENCE [LARGE SCALE GENOMIC DNA]</scope>
    <source>
        <strain evidence="2 3">DSM 28816</strain>
    </source>
</reference>
<dbReference type="EMBL" id="QICS01000008">
    <property type="protein sequence ID" value="PXV88291.1"/>
    <property type="molecule type" value="Genomic_DNA"/>
</dbReference>
<sequence>MQIGKFIKYIIICITFLLCGCLYSCEDSSKTKVSLKEDDKVQTEELKVEYEADNNKDSAQDNTMIYVYICGEVENPGVYQVEDGARLYQVVELAGGISENAADDYLNLAECVEDGQKIIVPSEEDAEQLEQSDKESASGLVNINTADEEKLTTLPGIGTSKAKCIIAYRESKGKFQTIEELMQIEGIKEGVFNKVKDMITVK</sequence>
<dbReference type="Pfam" id="PF12836">
    <property type="entry name" value="HHH_3"/>
    <property type="match status" value="1"/>
</dbReference>
<dbReference type="InterPro" id="IPR004509">
    <property type="entry name" value="Competence_ComEA_HhH"/>
</dbReference>
<evidence type="ECO:0000313" key="2">
    <source>
        <dbReference type="EMBL" id="PXV88291.1"/>
    </source>
</evidence>
<name>A0A318EJN8_9FIRM</name>
<proteinExistence type="predicted"/>
<dbReference type="SMART" id="SM00278">
    <property type="entry name" value="HhH1"/>
    <property type="match status" value="2"/>
</dbReference>
<evidence type="ECO:0000259" key="1">
    <source>
        <dbReference type="SMART" id="SM00278"/>
    </source>
</evidence>
<dbReference type="PANTHER" id="PTHR21180">
    <property type="entry name" value="ENDONUCLEASE/EXONUCLEASE/PHOSPHATASE FAMILY DOMAIN-CONTAINING PROTEIN 1"/>
    <property type="match status" value="1"/>
</dbReference>
<feature type="domain" description="Helix-hairpin-helix DNA-binding motif class 1" evidence="1">
    <location>
        <begin position="179"/>
        <end position="198"/>
    </location>
</feature>